<feature type="compositionally biased region" description="Pro residues" evidence="1">
    <location>
        <begin position="153"/>
        <end position="164"/>
    </location>
</feature>
<dbReference type="InterPro" id="IPR012349">
    <property type="entry name" value="Split_barrel_FMN-bd"/>
</dbReference>
<dbReference type="Gene3D" id="2.30.110.10">
    <property type="entry name" value="Electron Transport, Fmn-binding Protein, Chain A"/>
    <property type="match status" value="1"/>
</dbReference>
<evidence type="ECO:0000313" key="3">
    <source>
        <dbReference type="Proteomes" id="UP000031523"/>
    </source>
</evidence>
<proteinExistence type="predicted"/>
<dbReference type="Proteomes" id="UP000031523">
    <property type="component" value="Chromosome"/>
</dbReference>
<dbReference type="SUPFAM" id="SSF50475">
    <property type="entry name" value="FMN-binding split barrel"/>
    <property type="match status" value="1"/>
</dbReference>
<sequence>MYMPSHEQRAIHLLSRSAYGRLAASRRAMPFVVAARHIVADGHLMLRMHKGHGYHEAVIGSVVAYGADNVATTAPGAGQWAVQVIGTGEAVRPTDEQITRFGPGPGTVDGAPFDPVYVRLTPQFVTTHSADDGLERDFARLEQRERSAGSIPGPRPSPESPGAH</sequence>
<reference evidence="2 3" key="1">
    <citation type="submission" date="2015-01" db="EMBL/GenBank/DDBJ databases">
        <title>Enhanced salinomycin production by adjusting the supply of polyketide extender units in Streptomyce albus DSM 41398.</title>
        <authorList>
            <person name="Lu C."/>
        </authorList>
    </citation>
    <scope>NUCLEOTIDE SEQUENCE [LARGE SCALE GENOMIC DNA]</scope>
    <source>
        <strain evidence="3">ATCC 21838 / DSM 41398 / FERM P-419 / JCM 4703 / NBRC 107858</strain>
    </source>
</reference>
<gene>
    <name evidence="2" type="ORF">SLNWT_3545</name>
</gene>
<evidence type="ECO:0008006" key="4">
    <source>
        <dbReference type="Google" id="ProtNLM"/>
    </source>
</evidence>
<feature type="region of interest" description="Disordered" evidence="1">
    <location>
        <begin position="141"/>
        <end position="164"/>
    </location>
</feature>
<dbReference type="KEGG" id="sals:SLNWT_3545"/>
<dbReference type="Pfam" id="PF12900">
    <property type="entry name" value="Pyridox_ox_2"/>
    <property type="match status" value="1"/>
</dbReference>
<evidence type="ECO:0000256" key="1">
    <source>
        <dbReference type="SAM" id="MobiDB-lite"/>
    </source>
</evidence>
<protein>
    <recommendedName>
        <fullName evidence="4">Pyridoxamine 5'-phosphate oxidase family protein</fullName>
    </recommendedName>
</protein>
<organism evidence="2 3">
    <name type="scientific">Streptomyces albus (strain ATCC 21838 / DSM 41398 / FERM P-419 / JCM 4703 / NBRC 107858)</name>
    <dbReference type="NCBI Taxonomy" id="1081613"/>
    <lineage>
        <taxon>Bacteria</taxon>
        <taxon>Bacillati</taxon>
        <taxon>Actinomycetota</taxon>
        <taxon>Actinomycetes</taxon>
        <taxon>Kitasatosporales</taxon>
        <taxon>Streptomycetaceae</taxon>
        <taxon>Streptomyces</taxon>
    </lineage>
</organism>
<dbReference type="AlphaFoldDB" id="A0A0B5EZ75"/>
<name>A0A0B5EZ75_STRA4</name>
<dbReference type="EMBL" id="CP010519">
    <property type="protein sequence ID" value="AJE83921.1"/>
    <property type="molecule type" value="Genomic_DNA"/>
</dbReference>
<dbReference type="InterPro" id="IPR024747">
    <property type="entry name" value="Pyridox_Oxase-rel"/>
</dbReference>
<accession>A0A0B5EZ75</accession>
<keyword evidence="3" id="KW-1185">Reference proteome</keyword>
<evidence type="ECO:0000313" key="2">
    <source>
        <dbReference type="EMBL" id="AJE83921.1"/>
    </source>
</evidence>